<dbReference type="Proteomes" id="UP000239007">
    <property type="component" value="Unassembled WGS sequence"/>
</dbReference>
<proteinExistence type="predicted"/>
<name>A0A2S7UU78_9GAMM</name>
<feature type="region of interest" description="Disordered" evidence="1">
    <location>
        <begin position="1"/>
        <end position="47"/>
    </location>
</feature>
<accession>A0A2S7UU78</accession>
<sequence>MKTLPVNMSSIPVFSPSSANAATNKTQTAEGQASQVVFSSSDAQQTLPSREQQEKALLQEANFTQEVNPYIELSRVAREKAWAHQDNASLAYTMMEKGVQEVMETIALEMPKIFTKDFDFTRTAEGIEIVDHELTTEKYNYVKYLANNNQNLLDGADKFNQSVADAKTYSWYESKNQSRDLKDEPVYKKEAIEGRINIKAYMEDLSQFIWELGSSSPELRNDKAYDFNYMNRGIASVDYDMVDTVYAEVSTKV</sequence>
<dbReference type="RefSeq" id="WP_105052031.1">
    <property type="nucleotide sequence ID" value="NZ_BMYG01000002.1"/>
</dbReference>
<comment type="caution">
    <text evidence="2">The sequence shown here is derived from an EMBL/GenBank/DDBJ whole genome shotgun (WGS) entry which is preliminary data.</text>
</comment>
<keyword evidence="3" id="KW-1185">Reference proteome</keyword>
<gene>
    <name evidence="2" type="ORF">BTO11_07620</name>
</gene>
<dbReference type="AlphaFoldDB" id="A0A2S7UU78"/>
<dbReference type="OrthoDB" id="7081163at2"/>
<dbReference type="EMBL" id="MSCH01000003">
    <property type="protein sequence ID" value="PQJ53546.1"/>
    <property type="molecule type" value="Genomic_DNA"/>
</dbReference>
<organism evidence="2 3">
    <name type="scientific">Psychrosphaera saromensis</name>
    <dbReference type="NCBI Taxonomy" id="716813"/>
    <lineage>
        <taxon>Bacteria</taxon>
        <taxon>Pseudomonadati</taxon>
        <taxon>Pseudomonadota</taxon>
        <taxon>Gammaproteobacteria</taxon>
        <taxon>Alteromonadales</taxon>
        <taxon>Pseudoalteromonadaceae</taxon>
        <taxon>Psychrosphaera</taxon>
    </lineage>
</organism>
<reference evidence="2 3" key="1">
    <citation type="submission" date="2016-12" db="EMBL/GenBank/DDBJ databases">
        <title>Diversity of luminous bacteria.</title>
        <authorList>
            <person name="Yoshizawa S."/>
            <person name="Kogure K."/>
        </authorList>
    </citation>
    <scope>NUCLEOTIDE SEQUENCE [LARGE SCALE GENOMIC DNA]</scope>
    <source>
        <strain evidence="2 3">SA4-48</strain>
    </source>
</reference>
<evidence type="ECO:0000313" key="3">
    <source>
        <dbReference type="Proteomes" id="UP000239007"/>
    </source>
</evidence>
<evidence type="ECO:0000256" key="1">
    <source>
        <dbReference type="SAM" id="MobiDB-lite"/>
    </source>
</evidence>
<evidence type="ECO:0000313" key="2">
    <source>
        <dbReference type="EMBL" id="PQJ53546.1"/>
    </source>
</evidence>
<protein>
    <submittedName>
        <fullName evidence="2">Uncharacterized protein</fullName>
    </submittedName>
</protein>